<evidence type="ECO:0000313" key="3">
    <source>
        <dbReference type="Proteomes" id="UP001176941"/>
    </source>
</evidence>
<evidence type="ECO:0000256" key="1">
    <source>
        <dbReference type="SAM" id="MobiDB-lite"/>
    </source>
</evidence>
<dbReference type="EMBL" id="OX459937">
    <property type="protein sequence ID" value="CAI9152620.1"/>
    <property type="molecule type" value="Genomic_DNA"/>
</dbReference>
<reference evidence="2" key="1">
    <citation type="submission" date="2023-04" db="EMBL/GenBank/DDBJ databases">
        <authorList>
            <consortium name="ELIXIR-Norway"/>
        </authorList>
    </citation>
    <scope>NUCLEOTIDE SEQUENCE [LARGE SCALE GENOMIC DNA]</scope>
</reference>
<proteinExistence type="predicted"/>
<gene>
    <name evidence="2" type="ORF">MRATA1EN1_LOCUS1582</name>
</gene>
<keyword evidence="3" id="KW-1185">Reference proteome</keyword>
<sequence length="173" mass="17510">MLPRAGLGSPPWPRAPVPLHSAACSKCLLCITCACHLCRPGGILRLHVLVSGCFLVAARPSVGTLGITGLGGTVPTRAELGFPSTCTAGPTATRESDSPEGLNAAGIGERPSLQLLKPERPPGSPPAPSSRRSRMAASRQGPSGSPPDHAASAPETPLDAPAQEAALRVHLAG</sequence>
<accession>A0ABN8XT91</accession>
<protein>
    <submittedName>
        <fullName evidence="2">Uncharacterized protein</fullName>
    </submittedName>
</protein>
<evidence type="ECO:0000313" key="2">
    <source>
        <dbReference type="EMBL" id="CAI9152620.1"/>
    </source>
</evidence>
<feature type="region of interest" description="Disordered" evidence="1">
    <location>
        <begin position="81"/>
        <end position="163"/>
    </location>
</feature>
<name>A0ABN8XT91_RANTA</name>
<organism evidence="2 3">
    <name type="scientific">Rangifer tarandus platyrhynchus</name>
    <name type="common">Svalbard reindeer</name>
    <dbReference type="NCBI Taxonomy" id="3082113"/>
    <lineage>
        <taxon>Eukaryota</taxon>
        <taxon>Metazoa</taxon>
        <taxon>Chordata</taxon>
        <taxon>Craniata</taxon>
        <taxon>Vertebrata</taxon>
        <taxon>Euteleostomi</taxon>
        <taxon>Mammalia</taxon>
        <taxon>Eutheria</taxon>
        <taxon>Laurasiatheria</taxon>
        <taxon>Artiodactyla</taxon>
        <taxon>Ruminantia</taxon>
        <taxon>Pecora</taxon>
        <taxon>Cervidae</taxon>
        <taxon>Odocoileinae</taxon>
        <taxon>Rangifer</taxon>
    </lineage>
</organism>
<dbReference type="Proteomes" id="UP001176941">
    <property type="component" value="Chromosome 1"/>
</dbReference>